<protein>
    <recommendedName>
        <fullName evidence="6">BTB domain-containing protein</fullName>
    </recommendedName>
</protein>
<gene>
    <name evidence="4" type="ORF">CAEBREN_31000</name>
</gene>
<feature type="domain" description="MATH" evidence="2">
    <location>
        <begin position="53"/>
        <end position="149"/>
    </location>
</feature>
<feature type="region of interest" description="Disordered" evidence="1">
    <location>
        <begin position="1"/>
        <end position="44"/>
    </location>
</feature>
<accession>G0MCS0</accession>
<dbReference type="PANTHER" id="PTHR22743">
    <property type="entry name" value="MEPRIN/TRAF-LIKE MATH FAMILY-C.ELEGANS"/>
    <property type="match status" value="1"/>
</dbReference>
<dbReference type="Proteomes" id="UP000008068">
    <property type="component" value="Unassembled WGS sequence"/>
</dbReference>
<dbReference type="CDD" id="cd18186">
    <property type="entry name" value="BTB_POZ_ZBTB_KLHL-like"/>
    <property type="match status" value="1"/>
</dbReference>
<proteinExistence type="predicted"/>
<dbReference type="InParanoid" id="G0MCS0"/>
<dbReference type="SUPFAM" id="SSF49599">
    <property type="entry name" value="TRAF domain-like"/>
    <property type="match status" value="1"/>
</dbReference>
<organism evidence="5">
    <name type="scientific">Caenorhabditis brenneri</name>
    <name type="common">Nematode worm</name>
    <dbReference type="NCBI Taxonomy" id="135651"/>
    <lineage>
        <taxon>Eukaryota</taxon>
        <taxon>Metazoa</taxon>
        <taxon>Ecdysozoa</taxon>
        <taxon>Nematoda</taxon>
        <taxon>Chromadorea</taxon>
        <taxon>Rhabditida</taxon>
        <taxon>Rhabditina</taxon>
        <taxon>Rhabditomorpha</taxon>
        <taxon>Rhabditoidea</taxon>
        <taxon>Rhabditidae</taxon>
        <taxon>Peloderinae</taxon>
        <taxon>Caenorhabditis</taxon>
    </lineage>
</organism>
<evidence type="ECO:0000259" key="2">
    <source>
        <dbReference type="SMART" id="SM00061"/>
    </source>
</evidence>
<evidence type="ECO:0000259" key="3">
    <source>
        <dbReference type="SMART" id="SM00225"/>
    </source>
</evidence>
<dbReference type="Gene3D" id="3.30.710.10">
    <property type="entry name" value="Potassium Channel Kv1.1, Chain A"/>
    <property type="match status" value="1"/>
</dbReference>
<dbReference type="InterPro" id="IPR000210">
    <property type="entry name" value="BTB/POZ_dom"/>
</dbReference>
<evidence type="ECO:0000313" key="4">
    <source>
        <dbReference type="EMBL" id="EGT49532.1"/>
    </source>
</evidence>
<feature type="domain" description="BTB" evidence="3">
    <location>
        <begin position="188"/>
        <end position="266"/>
    </location>
</feature>
<dbReference type="Pfam" id="PF00917">
    <property type="entry name" value="MATH"/>
    <property type="match status" value="1"/>
</dbReference>
<dbReference type="SMART" id="SM00225">
    <property type="entry name" value="BTB"/>
    <property type="match status" value="1"/>
</dbReference>
<dbReference type="PANTHER" id="PTHR22743:SF165">
    <property type="entry name" value="BTB AND MATH DOMAIN CONTAINING-RELATED"/>
    <property type="match status" value="1"/>
</dbReference>
<evidence type="ECO:0008006" key="6">
    <source>
        <dbReference type="Google" id="ProtNLM"/>
    </source>
</evidence>
<evidence type="ECO:0000256" key="1">
    <source>
        <dbReference type="SAM" id="MobiDB-lite"/>
    </source>
</evidence>
<dbReference type="InterPro" id="IPR052664">
    <property type="entry name" value="BTB-MATH_domain_protein"/>
</dbReference>
<dbReference type="SUPFAM" id="SSF54695">
    <property type="entry name" value="POZ domain"/>
    <property type="match status" value="1"/>
</dbReference>
<dbReference type="AlphaFoldDB" id="G0MCS0"/>
<dbReference type="InterPro" id="IPR011333">
    <property type="entry name" value="SKP1/BTB/POZ_sf"/>
</dbReference>
<keyword evidence="5" id="KW-1185">Reference proteome</keyword>
<reference evidence="5" key="1">
    <citation type="submission" date="2011-07" db="EMBL/GenBank/DDBJ databases">
        <authorList>
            <consortium name="Caenorhabditis brenneri Sequencing and Analysis Consortium"/>
            <person name="Wilson R.K."/>
        </authorList>
    </citation>
    <scope>NUCLEOTIDE SEQUENCE [LARGE SCALE GENOMIC DNA]</scope>
    <source>
        <strain evidence="5">PB2801</strain>
    </source>
</reference>
<sequence length="293" mass="33862">MARGQKRVGKSNSNTSAAKKLAPENPDASPEVQNDPVPRPETPQTVISPKCFILKHTFNNVISMADGEYHCGHNEDHFGLNFCLRIVRRDGYLGLYLDEKNAPRQWHLSLEGRVRTLGNKQHDILAMRAMEDPPYYSNGWAKLIKWESISDFLVHNSFIVQFEIRINEMAKLGKKVLRSFDTAMEDVSDVILIVRNQKFYVSKYEANMREITLKGVDPFDMQNYLEFLYLQPSITDDTVEGLLLLADQYETGILKEKCEDFLIKDSKKSLKKKFKMFLRYNCAMVRPPSREID</sequence>
<dbReference type="OrthoDB" id="6046119at2759"/>
<dbReference type="HOGENOM" id="CLU_051249_1_0_1"/>
<dbReference type="InterPro" id="IPR002083">
    <property type="entry name" value="MATH/TRAF_dom"/>
</dbReference>
<dbReference type="EMBL" id="GL379790">
    <property type="protein sequence ID" value="EGT49532.1"/>
    <property type="molecule type" value="Genomic_DNA"/>
</dbReference>
<dbReference type="Pfam" id="PF00651">
    <property type="entry name" value="BTB"/>
    <property type="match status" value="1"/>
</dbReference>
<name>G0MCS0_CAEBE</name>
<dbReference type="SMART" id="SM00061">
    <property type="entry name" value="MATH"/>
    <property type="match status" value="1"/>
</dbReference>
<evidence type="ECO:0000313" key="5">
    <source>
        <dbReference type="Proteomes" id="UP000008068"/>
    </source>
</evidence>